<comment type="similarity">
    <text evidence="1">Belongs to the prefoldin subunit beta family.</text>
</comment>
<evidence type="ECO:0000256" key="2">
    <source>
        <dbReference type="ARBA" id="ARBA00023186"/>
    </source>
</evidence>
<gene>
    <name evidence="4" type="ORF">TRICI_002956</name>
</gene>
<comment type="caution">
    <text evidence="4">The sequence shown here is derived from an EMBL/GenBank/DDBJ whole genome shotgun (WGS) entry which is preliminary data.</text>
</comment>
<evidence type="ECO:0008006" key="6">
    <source>
        <dbReference type="Google" id="ProtNLM"/>
    </source>
</evidence>
<dbReference type="InterPro" id="IPR016661">
    <property type="entry name" value="PFDN4"/>
</dbReference>
<dbReference type="GO" id="GO:0006457">
    <property type="term" value="P:protein folding"/>
    <property type="evidence" value="ECO:0007669"/>
    <property type="project" value="InterPro"/>
</dbReference>
<dbReference type="EMBL" id="SWFS01000205">
    <property type="protein sequence ID" value="KAA8914199.1"/>
    <property type="molecule type" value="Genomic_DNA"/>
</dbReference>
<dbReference type="Pfam" id="PF01920">
    <property type="entry name" value="Prefoldin_2"/>
    <property type="match status" value="1"/>
</dbReference>
<keyword evidence="3" id="KW-0175">Coiled coil</keyword>
<dbReference type="PANTHER" id="PTHR21100">
    <property type="entry name" value="PREFOLDIN SUBUNIT 4"/>
    <property type="match status" value="1"/>
</dbReference>
<dbReference type="Gene3D" id="1.10.287.370">
    <property type="match status" value="1"/>
</dbReference>
<dbReference type="Proteomes" id="UP000761534">
    <property type="component" value="Unassembled WGS sequence"/>
</dbReference>
<keyword evidence="5" id="KW-1185">Reference proteome</keyword>
<reference evidence="4" key="1">
    <citation type="journal article" date="2019" name="G3 (Bethesda)">
        <title>Genome Assemblies of Two Rare Opportunistic Yeast Pathogens: Diutina rugosa (syn. Candida rugosa) and Trichomonascus ciferrii (syn. Candida ciferrii).</title>
        <authorList>
            <person name="Mixao V."/>
            <person name="Saus E."/>
            <person name="Hansen A.P."/>
            <person name="Lass-Florl C."/>
            <person name="Gabaldon T."/>
        </authorList>
    </citation>
    <scope>NUCLEOTIDE SEQUENCE</scope>
    <source>
        <strain evidence="4">CBS 4856</strain>
    </source>
</reference>
<evidence type="ECO:0000256" key="3">
    <source>
        <dbReference type="SAM" id="Coils"/>
    </source>
</evidence>
<dbReference type="GO" id="GO:0051082">
    <property type="term" value="F:unfolded protein binding"/>
    <property type="evidence" value="ECO:0007669"/>
    <property type="project" value="InterPro"/>
</dbReference>
<dbReference type="PIRSF" id="PIRSF016477">
    <property type="entry name" value="Prefoldin_subunit_4"/>
    <property type="match status" value="1"/>
</dbReference>
<dbReference type="GO" id="GO:0005737">
    <property type="term" value="C:cytoplasm"/>
    <property type="evidence" value="ECO:0007669"/>
    <property type="project" value="TreeGrafter"/>
</dbReference>
<evidence type="ECO:0000256" key="1">
    <source>
        <dbReference type="ARBA" id="ARBA00008045"/>
    </source>
</evidence>
<feature type="coiled-coil region" evidence="3">
    <location>
        <begin position="1"/>
        <end position="28"/>
    </location>
</feature>
<evidence type="ECO:0000313" key="4">
    <source>
        <dbReference type="EMBL" id="KAA8914199.1"/>
    </source>
</evidence>
<dbReference type="PANTHER" id="PTHR21100:SF9">
    <property type="entry name" value="PREFOLDIN SUBUNIT 4"/>
    <property type="match status" value="1"/>
</dbReference>
<sequence length="105" mass="12456">MQVLNNELESLEDEIKRQKGEKEYLDDVTMEMELVDEEDKVQYKIGDTFVFLPQPEVMERLEQDTGKINNEIDSMEEHITKIISRMDELKKELYAKFGNAINLER</sequence>
<dbReference type="GO" id="GO:0016272">
    <property type="term" value="C:prefoldin complex"/>
    <property type="evidence" value="ECO:0007669"/>
    <property type="project" value="InterPro"/>
</dbReference>
<feature type="coiled-coil region" evidence="3">
    <location>
        <begin position="58"/>
        <end position="92"/>
    </location>
</feature>
<dbReference type="AlphaFoldDB" id="A0A642V570"/>
<dbReference type="OrthoDB" id="10250441at2759"/>
<keyword evidence="2" id="KW-0143">Chaperone</keyword>
<protein>
    <recommendedName>
        <fullName evidence="6">Prefoldin subunit 4</fullName>
    </recommendedName>
</protein>
<dbReference type="SUPFAM" id="SSF46579">
    <property type="entry name" value="Prefoldin"/>
    <property type="match status" value="1"/>
</dbReference>
<proteinExistence type="inferred from homology"/>
<dbReference type="VEuPathDB" id="FungiDB:TRICI_002956"/>
<evidence type="ECO:0000313" key="5">
    <source>
        <dbReference type="Proteomes" id="UP000761534"/>
    </source>
</evidence>
<name>A0A642V570_9ASCO</name>
<dbReference type="InterPro" id="IPR002777">
    <property type="entry name" value="PFD_beta-like"/>
</dbReference>
<organism evidence="4 5">
    <name type="scientific">Trichomonascus ciferrii</name>
    <dbReference type="NCBI Taxonomy" id="44093"/>
    <lineage>
        <taxon>Eukaryota</taxon>
        <taxon>Fungi</taxon>
        <taxon>Dikarya</taxon>
        <taxon>Ascomycota</taxon>
        <taxon>Saccharomycotina</taxon>
        <taxon>Dipodascomycetes</taxon>
        <taxon>Dipodascales</taxon>
        <taxon>Trichomonascaceae</taxon>
        <taxon>Trichomonascus</taxon>
        <taxon>Trichomonascus ciferrii complex</taxon>
    </lineage>
</organism>
<accession>A0A642V570</accession>
<dbReference type="InterPro" id="IPR009053">
    <property type="entry name" value="Prefoldin"/>
</dbReference>
<dbReference type="CDD" id="cd23165">
    <property type="entry name" value="Prefoldin_4"/>
    <property type="match status" value="1"/>
</dbReference>